<evidence type="ECO:0000313" key="3">
    <source>
        <dbReference type="Proteomes" id="UP000007264"/>
    </source>
</evidence>
<organism evidence="2 3">
    <name type="scientific">Coccomyxa subellipsoidea (strain C-169)</name>
    <name type="common">Green microalga</name>
    <dbReference type="NCBI Taxonomy" id="574566"/>
    <lineage>
        <taxon>Eukaryota</taxon>
        <taxon>Viridiplantae</taxon>
        <taxon>Chlorophyta</taxon>
        <taxon>core chlorophytes</taxon>
        <taxon>Trebouxiophyceae</taxon>
        <taxon>Trebouxiophyceae incertae sedis</taxon>
        <taxon>Coccomyxaceae</taxon>
        <taxon>Coccomyxa</taxon>
        <taxon>Coccomyxa subellipsoidea</taxon>
    </lineage>
</organism>
<feature type="region of interest" description="Disordered" evidence="1">
    <location>
        <begin position="542"/>
        <end position="575"/>
    </location>
</feature>
<name>I0Z584_COCSC</name>
<dbReference type="AlphaFoldDB" id="I0Z584"/>
<sequence length="575" mass="61521">MTSGEAAWASGFEQLAALQTGAEVTALHAMHPSKMDGLALFAAAGTAKGVLQFLSPAGQVIAAHDTGLGLRISALASHRVSRNESFVAVGLADGSVSILRIRYSLSRAHRNAAERGTIHSVTIERQLSGAEGSDASDSTVTHLVFLAPPRVPHQLVVARGSGHVDLWRSDGTLRLRLKAEGKIMLVKVTPKGALLITSWGVAAALFPKDQPSATPELVGLVKAACQGMDDSTIVSAAWAVNDQGAPQYDRVWHRTHVQGSPQVAQMESIRGYVLLASRDVIQVFKANSTGLHAIISQPLEVLAQEGGRQDLPERGFTPILASSRYNLVMAALGNGLVGIYKSKLPFREPVDLQTDSFRRPLYAIVMAFVIYWQYSRMKGRRASTRVVGPNQGRKSPLDVKLRPALEHPVSNEDEDAEFAEEIRAAYESEQRGGVGARSRGPEALLGLVVHEGFGSGGGSYRGDNLGNPPETGGLLWPGQEVLRLRRRGADLGEIEGDEGADEGVFARSESAEGQNSSAENRRVLGLTTGELQARIAALCATADRGRDAPQGPTYNGSDVDGLQTEEAMTTKRRRE</sequence>
<dbReference type="Proteomes" id="UP000007264">
    <property type="component" value="Unassembled WGS sequence"/>
</dbReference>
<gene>
    <name evidence="2" type="ORF">COCSUDRAFT_64842</name>
</gene>
<proteinExistence type="predicted"/>
<dbReference type="GeneID" id="17043807"/>
<dbReference type="PANTHER" id="PTHR35464">
    <property type="entry name" value="OS06G0115200 PROTEIN"/>
    <property type="match status" value="1"/>
</dbReference>
<reference evidence="2 3" key="1">
    <citation type="journal article" date="2012" name="Genome Biol.">
        <title>The genome of the polar eukaryotic microalga coccomyxa subellipsoidea reveals traits of cold adaptation.</title>
        <authorList>
            <person name="Blanc G."/>
            <person name="Agarkova I."/>
            <person name="Grimwood J."/>
            <person name="Kuo A."/>
            <person name="Brueggeman A."/>
            <person name="Dunigan D."/>
            <person name="Gurnon J."/>
            <person name="Ladunga I."/>
            <person name="Lindquist E."/>
            <person name="Lucas S."/>
            <person name="Pangilinan J."/>
            <person name="Proschold T."/>
            <person name="Salamov A."/>
            <person name="Schmutz J."/>
            <person name="Weeks D."/>
            <person name="Yamada T."/>
            <person name="Claverie J.M."/>
            <person name="Grigoriev I."/>
            <person name="Van Etten J."/>
            <person name="Lomsadze A."/>
            <person name="Borodovsky M."/>
        </authorList>
    </citation>
    <scope>NUCLEOTIDE SEQUENCE [LARGE SCALE GENOMIC DNA]</scope>
    <source>
        <strain evidence="2 3">C-169</strain>
    </source>
</reference>
<dbReference type="PANTHER" id="PTHR35464:SF1">
    <property type="entry name" value="OS06G0115200 PROTEIN"/>
    <property type="match status" value="1"/>
</dbReference>
<dbReference type="OrthoDB" id="2018951at2759"/>
<dbReference type="EMBL" id="AGSI01000003">
    <property type="protein sequence ID" value="EIE25803.1"/>
    <property type="molecule type" value="Genomic_DNA"/>
</dbReference>
<dbReference type="InterPro" id="IPR045288">
    <property type="entry name" value="At1g75140-like"/>
</dbReference>
<dbReference type="InterPro" id="IPR036322">
    <property type="entry name" value="WD40_repeat_dom_sf"/>
</dbReference>
<keyword evidence="3" id="KW-1185">Reference proteome</keyword>
<accession>I0Z584</accession>
<evidence type="ECO:0000313" key="2">
    <source>
        <dbReference type="EMBL" id="EIE25803.1"/>
    </source>
</evidence>
<feature type="region of interest" description="Disordered" evidence="1">
    <location>
        <begin position="493"/>
        <end position="520"/>
    </location>
</feature>
<comment type="caution">
    <text evidence="2">The sequence shown here is derived from an EMBL/GenBank/DDBJ whole genome shotgun (WGS) entry which is preliminary data.</text>
</comment>
<dbReference type="RefSeq" id="XP_005650347.1">
    <property type="nucleotide sequence ID" value="XM_005650290.1"/>
</dbReference>
<dbReference type="KEGG" id="csl:COCSUDRAFT_64842"/>
<protein>
    <submittedName>
        <fullName evidence="2">Uncharacterized protein</fullName>
    </submittedName>
</protein>
<dbReference type="SUPFAM" id="SSF50978">
    <property type="entry name" value="WD40 repeat-like"/>
    <property type="match status" value="1"/>
</dbReference>
<evidence type="ECO:0000256" key="1">
    <source>
        <dbReference type="SAM" id="MobiDB-lite"/>
    </source>
</evidence>